<evidence type="ECO:0000313" key="2">
    <source>
        <dbReference type="EMBL" id="KOP59786.1"/>
    </source>
</evidence>
<proteinExistence type="predicted"/>
<evidence type="ECO:0000313" key="3">
    <source>
        <dbReference type="Proteomes" id="UP000037201"/>
    </source>
</evidence>
<keyword evidence="1" id="KW-0812">Transmembrane</keyword>
<sequence length="169" mass="19109">MKNWLKTILFVSAFSPTLIVVAGVRFFSTDKLDTLSIQLITVALLGTILPILIVMCIKSQAEAMIFKAKKVESADYFLLVFVASYLSPIAMKAVEVEFEVILLLVTVIFFVAWVISNIPSHPVLYLCKYRFYKIESEDGMVYMLLTLRQINSPKQITLVKKVTSGMLME</sequence>
<protein>
    <submittedName>
        <fullName evidence="2">Uncharacterized protein</fullName>
    </submittedName>
</protein>
<feature type="transmembrane region" description="Helical" evidence="1">
    <location>
        <begin position="7"/>
        <end position="28"/>
    </location>
</feature>
<dbReference type="Proteomes" id="UP000037201">
    <property type="component" value="Unassembled WGS sequence"/>
</dbReference>
<name>A0ABR5JQT3_9PSED</name>
<dbReference type="EMBL" id="JUEU01000103">
    <property type="protein sequence ID" value="KOP59786.1"/>
    <property type="molecule type" value="Genomic_DNA"/>
</dbReference>
<feature type="transmembrane region" description="Helical" evidence="1">
    <location>
        <begin position="34"/>
        <end position="55"/>
    </location>
</feature>
<feature type="transmembrane region" description="Helical" evidence="1">
    <location>
        <begin position="100"/>
        <end position="118"/>
    </location>
</feature>
<keyword evidence="1" id="KW-0472">Membrane</keyword>
<reference evidence="2 3" key="1">
    <citation type="submission" date="2015-09" db="EMBL/GenBank/DDBJ databases">
        <title>Genome analysis of Pseudomonas syringae pv. porri LMG.</title>
        <authorList>
            <person name="Rombouts S."/>
        </authorList>
    </citation>
    <scope>NUCLEOTIDE SEQUENCE [LARGE SCALE GENOMIC DNA]</scope>
    <source>
        <strain evidence="2 3">LMG 28496</strain>
    </source>
</reference>
<feature type="transmembrane region" description="Helical" evidence="1">
    <location>
        <begin position="76"/>
        <end position="94"/>
    </location>
</feature>
<accession>A0ABR5JQT3</accession>
<evidence type="ECO:0000256" key="1">
    <source>
        <dbReference type="SAM" id="Phobius"/>
    </source>
</evidence>
<comment type="caution">
    <text evidence="2">The sequence shown here is derived from an EMBL/GenBank/DDBJ whole genome shotgun (WGS) entry which is preliminary data.</text>
</comment>
<organism evidence="2 3">
    <name type="scientific">Pseudomonas coronafaciens pv. porri</name>
    <dbReference type="NCBI Taxonomy" id="83964"/>
    <lineage>
        <taxon>Bacteria</taxon>
        <taxon>Pseudomonadati</taxon>
        <taxon>Pseudomonadota</taxon>
        <taxon>Gammaproteobacteria</taxon>
        <taxon>Pseudomonadales</taxon>
        <taxon>Pseudomonadaceae</taxon>
        <taxon>Pseudomonas</taxon>
        <taxon>Pseudomonas coronafaciens</taxon>
    </lineage>
</organism>
<gene>
    <name evidence="2" type="ORF">OX90_09510</name>
</gene>
<keyword evidence="3" id="KW-1185">Reference proteome</keyword>
<keyword evidence="1" id="KW-1133">Transmembrane helix</keyword>